<organism evidence="3 4">
    <name type="scientific">Roseimicrobium gellanilyticum</name>
    <dbReference type="NCBI Taxonomy" id="748857"/>
    <lineage>
        <taxon>Bacteria</taxon>
        <taxon>Pseudomonadati</taxon>
        <taxon>Verrucomicrobiota</taxon>
        <taxon>Verrucomicrobiia</taxon>
        <taxon>Verrucomicrobiales</taxon>
        <taxon>Verrucomicrobiaceae</taxon>
        <taxon>Roseimicrobium</taxon>
    </lineage>
</organism>
<dbReference type="AlphaFoldDB" id="A0A366HN07"/>
<accession>A0A366HN07</accession>
<sequence>MTRPYHATLTLLGLTALIIFSGSASAQETFIAPEQHTADRYEGVWRKNPFILKTAPVVEEKKSFARDLVLENAFQVQGVTTVVIANAKTKESFRIKTSEAASNGMKIRSVMLKDAKKDSYVEIELHGESAVLRYDENHRKHLIASKTARGNRGVGEAGGPLNPNGQPVPNANGEPMLDAGPGAVSKPAQRAGGAAPTIRPPLPQRVGPDAAPGSSEPASIRPPGPPGPRMLPMPSRGTPTKTSRRFFTAPVPAPPPDAAPAPAP</sequence>
<reference evidence="3 4" key="1">
    <citation type="submission" date="2018-06" db="EMBL/GenBank/DDBJ databases">
        <title>Genomic Encyclopedia of Type Strains, Phase IV (KMG-IV): sequencing the most valuable type-strain genomes for metagenomic binning, comparative biology and taxonomic classification.</title>
        <authorList>
            <person name="Goeker M."/>
        </authorList>
    </citation>
    <scope>NUCLEOTIDE SEQUENCE [LARGE SCALE GENOMIC DNA]</scope>
    <source>
        <strain evidence="3 4">DSM 25532</strain>
    </source>
</reference>
<gene>
    <name evidence="3" type="ORF">DES53_105356</name>
</gene>
<dbReference type="Proteomes" id="UP000253426">
    <property type="component" value="Unassembled WGS sequence"/>
</dbReference>
<protein>
    <submittedName>
        <fullName evidence="3">Uncharacterized protein</fullName>
    </submittedName>
</protein>
<evidence type="ECO:0000256" key="2">
    <source>
        <dbReference type="SAM" id="SignalP"/>
    </source>
</evidence>
<feature type="signal peptide" evidence="2">
    <location>
        <begin position="1"/>
        <end position="26"/>
    </location>
</feature>
<keyword evidence="2" id="KW-0732">Signal</keyword>
<comment type="caution">
    <text evidence="3">The sequence shown here is derived from an EMBL/GenBank/DDBJ whole genome shotgun (WGS) entry which is preliminary data.</text>
</comment>
<dbReference type="EMBL" id="QNRR01000005">
    <property type="protein sequence ID" value="RBP43957.1"/>
    <property type="molecule type" value="Genomic_DNA"/>
</dbReference>
<feature type="region of interest" description="Disordered" evidence="1">
    <location>
        <begin position="145"/>
        <end position="264"/>
    </location>
</feature>
<dbReference type="RefSeq" id="WP_113959412.1">
    <property type="nucleotide sequence ID" value="NZ_QNRR01000005.1"/>
</dbReference>
<proteinExistence type="predicted"/>
<evidence type="ECO:0000313" key="4">
    <source>
        <dbReference type="Proteomes" id="UP000253426"/>
    </source>
</evidence>
<name>A0A366HN07_9BACT</name>
<dbReference type="OrthoDB" id="9829516at2"/>
<feature type="chain" id="PRO_5017000677" evidence="2">
    <location>
        <begin position="27"/>
        <end position="264"/>
    </location>
</feature>
<keyword evidence="4" id="KW-1185">Reference proteome</keyword>
<evidence type="ECO:0000313" key="3">
    <source>
        <dbReference type="EMBL" id="RBP43957.1"/>
    </source>
</evidence>
<evidence type="ECO:0000256" key="1">
    <source>
        <dbReference type="SAM" id="MobiDB-lite"/>
    </source>
</evidence>
<feature type="compositionally biased region" description="Pro residues" evidence="1">
    <location>
        <begin position="220"/>
        <end position="231"/>
    </location>
</feature>
<feature type="compositionally biased region" description="Pro residues" evidence="1">
    <location>
        <begin position="251"/>
        <end position="264"/>
    </location>
</feature>